<reference evidence="3 4" key="1">
    <citation type="submission" date="2019-01" db="EMBL/GenBank/DDBJ databases">
        <authorList>
            <person name="Chen W.-M."/>
        </authorList>
    </citation>
    <scope>NUCLEOTIDE SEQUENCE [LARGE SCALE GENOMIC DNA]</scope>
    <source>
        <strain evidence="3 4">TLA-22</strain>
    </source>
</reference>
<feature type="region of interest" description="Disordered" evidence="1">
    <location>
        <begin position="24"/>
        <end position="82"/>
    </location>
</feature>
<organism evidence="3 4">
    <name type="scientific">Sphingobium algorifonticola</name>
    <dbReference type="NCBI Taxonomy" id="2008318"/>
    <lineage>
        <taxon>Bacteria</taxon>
        <taxon>Pseudomonadati</taxon>
        <taxon>Pseudomonadota</taxon>
        <taxon>Alphaproteobacteria</taxon>
        <taxon>Sphingomonadales</taxon>
        <taxon>Sphingomonadaceae</taxon>
        <taxon>Sphingobium</taxon>
    </lineage>
</organism>
<evidence type="ECO:0000256" key="1">
    <source>
        <dbReference type="SAM" id="MobiDB-lite"/>
    </source>
</evidence>
<dbReference type="OrthoDB" id="7596860at2"/>
<proteinExistence type="predicted"/>
<dbReference type="RefSeq" id="WP_127689470.1">
    <property type="nucleotide sequence ID" value="NZ_RZUL01000001.1"/>
</dbReference>
<accession>A0A437JDE5</accession>
<sequence>MTRRLAFGLALVMTLSACGGRQALKPAAGASAIPTARGAAAPQTPPELMAPSPQSRPERNAELLTQSRERTVDPFDLPPQGQ</sequence>
<feature type="chain" id="PRO_5019416641" description="Argininosuccinate lyase" evidence="2">
    <location>
        <begin position="20"/>
        <end position="82"/>
    </location>
</feature>
<dbReference type="PROSITE" id="PS51257">
    <property type="entry name" value="PROKAR_LIPOPROTEIN"/>
    <property type="match status" value="1"/>
</dbReference>
<comment type="caution">
    <text evidence="3">The sequence shown here is derived from an EMBL/GenBank/DDBJ whole genome shotgun (WGS) entry which is preliminary data.</text>
</comment>
<evidence type="ECO:0008006" key="5">
    <source>
        <dbReference type="Google" id="ProtNLM"/>
    </source>
</evidence>
<evidence type="ECO:0000313" key="4">
    <source>
        <dbReference type="Proteomes" id="UP000282977"/>
    </source>
</evidence>
<evidence type="ECO:0000256" key="2">
    <source>
        <dbReference type="SAM" id="SignalP"/>
    </source>
</evidence>
<dbReference type="EMBL" id="RZUL01000001">
    <property type="protein sequence ID" value="RVT43935.1"/>
    <property type="molecule type" value="Genomic_DNA"/>
</dbReference>
<dbReference type="AlphaFoldDB" id="A0A437JDE5"/>
<feature type="signal peptide" evidence="2">
    <location>
        <begin position="1"/>
        <end position="19"/>
    </location>
</feature>
<dbReference type="Proteomes" id="UP000282977">
    <property type="component" value="Unassembled WGS sequence"/>
</dbReference>
<feature type="compositionally biased region" description="Basic and acidic residues" evidence="1">
    <location>
        <begin position="56"/>
        <end position="73"/>
    </location>
</feature>
<keyword evidence="2" id="KW-0732">Signal</keyword>
<keyword evidence="4" id="KW-1185">Reference proteome</keyword>
<evidence type="ECO:0000313" key="3">
    <source>
        <dbReference type="EMBL" id="RVT43935.1"/>
    </source>
</evidence>
<gene>
    <name evidence="3" type="ORF">ENE74_04975</name>
</gene>
<name>A0A437JDE5_9SPHN</name>
<protein>
    <recommendedName>
        <fullName evidence="5">Argininosuccinate lyase</fullName>
    </recommendedName>
</protein>